<dbReference type="EMBL" id="KZ990914">
    <property type="protein sequence ID" value="RKP23514.1"/>
    <property type="molecule type" value="Genomic_DNA"/>
</dbReference>
<dbReference type="Proteomes" id="UP000278143">
    <property type="component" value="Unassembled WGS sequence"/>
</dbReference>
<proteinExistence type="predicted"/>
<reference evidence="1" key="2">
    <citation type="submission" date="2018-07" db="EMBL/GenBank/DDBJ databases">
        <title>Leveraging single-cell genomics to expand the Fungal Tree of Life.</title>
        <authorList>
            <consortium name="DOE Joint Genome Institute"/>
            <person name="Ahrendt S.R."/>
            <person name="Quandt C.A."/>
            <person name="Ciobanu D."/>
            <person name="Clum A."/>
            <person name="Salamov A."/>
            <person name="Andreopoulos B."/>
            <person name="Cheng J.-F."/>
            <person name="Woyke T."/>
            <person name="Pelin A."/>
            <person name="Henrissat B."/>
            <person name="Reynolds N."/>
            <person name="Benny G.L."/>
            <person name="Smith M.E."/>
            <person name="James T.Y."/>
            <person name="Grigoriev I.V."/>
        </authorList>
    </citation>
    <scope>NUCLEOTIDE SEQUENCE</scope>
    <source>
        <strain evidence="1">Benny S71-1</strain>
    </source>
</reference>
<evidence type="ECO:0000313" key="1">
    <source>
        <dbReference type="EMBL" id="RKP23514.1"/>
    </source>
</evidence>
<gene>
    <name evidence="2" type="ORF">SYNPS1DRAFT_30296</name>
    <name evidence="1" type="ORF">SYNPS1DRAFT_30735</name>
</gene>
<accession>A0A4P9YUJ7</accession>
<organism evidence="1 3">
    <name type="scientific">Syncephalis pseudoplumigaleata</name>
    <dbReference type="NCBI Taxonomy" id="1712513"/>
    <lineage>
        <taxon>Eukaryota</taxon>
        <taxon>Fungi</taxon>
        <taxon>Fungi incertae sedis</taxon>
        <taxon>Zoopagomycota</taxon>
        <taxon>Zoopagomycotina</taxon>
        <taxon>Zoopagomycetes</taxon>
        <taxon>Zoopagales</taxon>
        <taxon>Piptocephalidaceae</taxon>
        <taxon>Syncephalis</taxon>
    </lineage>
</organism>
<dbReference type="OrthoDB" id="4196768at2759"/>
<name>A0A4P9YUJ7_9FUNG</name>
<evidence type="ECO:0000313" key="3">
    <source>
        <dbReference type="Proteomes" id="UP000278143"/>
    </source>
</evidence>
<keyword evidence="3" id="KW-1185">Reference proteome</keyword>
<sequence>MIAPLVSRQLGRSALRMRRLYATETSSTASYPPEKGGTAKVWLFALAGMAGMVGWTELDRRITEDGKKEHPITRLVEDFRIDSSIWTQRNAKHHELVKDYVDDFFIFSTAKRPHMHRTRDPM</sequence>
<dbReference type="EMBL" id="KZ990569">
    <property type="protein sequence ID" value="RKP23931.1"/>
    <property type="molecule type" value="Genomic_DNA"/>
</dbReference>
<reference evidence="3" key="1">
    <citation type="journal article" date="2018" name="Nat. Microbiol.">
        <title>Leveraging single-cell genomics to expand the fungal tree of life.</title>
        <authorList>
            <person name="Ahrendt S.R."/>
            <person name="Quandt C.A."/>
            <person name="Ciobanu D."/>
            <person name="Clum A."/>
            <person name="Salamov A."/>
            <person name="Andreopoulos B."/>
            <person name="Cheng J.F."/>
            <person name="Woyke T."/>
            <person name="Pelin A."/>
            <person name="Henrissat B."/>
            <person name="Reynolds N.K."/>
            <person name="Benny G.L."/>
            <person name="Smith M.E."/>
            <person name="James T.Y."/>
            <person name="Grigoriev I.V."/>
        </authorList>
    </citation>
    <scope>NUCLEOTIDE SEQUENCE [LARGE SCALE GENOMIC DNA]</scope>
    <source>
        <strain evidence="3">Benny S71-1</strain>
    </source>
</reference>
<evidence type="ECO:0000313" key="2">
    <source>
        <dbReference type="EMBL" id="RKP23931.1"/>
    </source>
</evidence>
<protein>
    <submittedName>
        <fullName evidence="1">Uncharacterized protein</fullName>
    </submittedName>
</protein>
<dbReference type="AlphaFoldDB" id="A0A4P9YUJ7"/>